<comment type="subcellular location">
    <subcellularLocation>
        <location evidence="1 5 6">Nucleus</location>
    </subcellularLocation>
</comment>
<evidence type="ECO:0000256" key="2">
    <source>
        <dbReference type="ARBA" id="ARBA00023125"/>
    </source>
</evidence>
<dbReference type="InterPro" id="IPR051306">
    <property type="entry name" value="Homeobox_regulator"/>
</dbReference>
<reference evidence="9" key="1">
    <citation type="submission" date="2025-08" db="UniProtKB">
        <authorList>
            <consortium name="Ensembl"/>
        </authorList>
    </citation>
    <scope>IDENTIFICATION</scope>
</reference>
<dbReference type="OMA" id="ICFQNEM"/>
<evidence type="ECO:0000256" key="6">
    <source>
        <dbReference type="RuleBase" id="RU000682"/>
    </source>
</evidence>
<evidence type="ECO:0000256" key="1">
    <source>
        <dbReference type="ARBA" id="ARBA00004123"/>
    </source>
</evidence>
<feature type="DNA-binding region" description="Homeobox" evidence="5">
    <location>
        <begin position="3"/>
        <end position="83"/>
    </location>
</feature>
<dbReference type="GO" id="GO:0000981">
    <property type="term" value="F:DNA-binding transcription factor activity, RNA polymerase II-specific"/>
    <property type="evidence" value="ECO:0007669"/>
    <property type="project" value="TreeGrafter"/>
</dbReference>
<dbReference type="PANTHER" id="PTHR46123">
    <property type="entry name" value="MIX-TYPE HOMEOBOX GENE 1-RELATED"/>
    <property type="match status" value="1"/>
</dbReference>
<evidence type="ECO:0000313" key="10">
    <source>
        <dbReference type="Proteomes" id="UP000240080"/>
    </source>
</evidence>
<dbReference type="GeneTree" id="ENSGT00940000154537"/>
<dbReference type="GO" id="GO:0005634">
    <property type="term" value="C:nucleus"/>
    <property type="evidence" value="ECO:0007669"/>
    <property type="project" value="UniProtKB-SubCell"/>
</dbReference>
<dbReference type="PANTHER" id="PTHR46123:SF3">
    <property type="entry name" value="DOUBLE HOMEOBOX PROTEIN 1-RELATED"/>
    <property type="match status" value="1"/>
</dbReference>
<dbReference type="Gene3D" id="1.10.10.60">
    <property type="entry name" value="Homeodomain-like"/>
    <property type="match status" value="1"/>
</dbReference>
<dbReference type="PROSITE" id="PS50071">
    <property type="entry name" value="HOMEOBOX_2"/>
    <property type="match status" value="1"/>
</dbReference>
<dbReference type="Proteomes" id="UP000240080">
    <property type="component" value="Unplaced"/>
</dbReference>
<keyword evidence="2 5" id="KW-0238">DNA-binding</keyword>
<dbReference type="InterPro" id="IPR009057">
    <property type="entry name" value="Homeodomain-like_sf"/>
</dbReference>
<dbReference type="Pfam" id="PF00046">
    <property type="entry name" value="Homeodomain"/>
    <property type="match status" value="1"/>
</dbReference>
<keyword evidence="10" id="KW-1185">Reference proteome</keyword>
<keyword evidence="3 5" id="KW-0371">Homeobox</keyword>
<feature type="region of interest" description="Disordered" evidence="7">
    <location>
        <begin position="247"/>
        <end position="270"/>
    </location>
</feature>
<evidence type="ECO:0000256" key="4">
    <source>
        <dbReference type="ARBA" id="ARBA00023242"/>
    </source>
</evidence>
<proteinExistence type="predicted"/>
<dbReference type="STRING" id="9597.ENSPPAP00000008797"/>
<protein>
    <recommendedName>
        <fullName evidence="8">Homeobox domain-containing protein</fullName>
    </recommendedName>
</protein>
<evidence type="ECO:0000259" key="8">
    <source>
        <dbReference type="PROSITE" id="PS50071"/>
    </source>
</evidence>
<dbReference type="SUPFAM" id="SSF46689">
    <property type="entry name" value="Homeodomain-like"/>
    <property type="match status" value="1"/>
</dbReference>
<feature type="domain" description="Homeobox" evidence="8">
    <location>
        <begin position="1"/>
        <end position="82"/>
    </location>
</feature>
<accession>A0A2R8ZYE3</accession>
<dbReference type="GO" id="GO:0000977">
    <property type="term" value="F:RNA polymerase II transcription regulatory region sequence-specific DNA binding"/>
    <property type="evidence" value="ECO:0007669"/>
    <property type="project" value="TreeGrafter"/>
</dbReference>
<feature type="compositionally biased region" description="Low complexity" evidence="7">
    <location>
        <begin position="247"/>
        <end position="261"/>
    </location>
</feature>
<evidence type="ECO:0000256" key="5">
    <source>
        <dbReference type="PROSITE-ProRule" id="PRU00108"/>
    </source>
</evidence>
<organism evidence="9 10">
    <name type="scientific">Pan paniscus</name>
    <name type="common">Pygmy chimpanzee</name>
    <name type="synonym">Bonobo</name>
    <dbReference type="NCBI Taxonomy" id="9597"/>
    <lineage>
        <taxon>Eukaryota</taxon>
        <taxon>Metazoa</taxon>
        <taxon>Chordata</taxon>
        <taxon>Craniata</taxon>
        <taxon>Vertebrata</taxon>
        <taxon>Euteleostomi</taxon>
        <taxon>Mammalia</taxon>
        <taxon>Eutheria</taxon>
        <taxon>Euarchontoglires</taxon>
        <taxon>Primates</taxon>
        <taxon>Haplorrhini</taxon>
        <taxon>Catarrhini</taxon>
        <taxon>Hominidae</taxon>
        <taxon>Pan</taxon>
    </lineage>
</organism>
<dbReference type="Ensembl" id="ENSPPAT00000031436.1">
    <property type="protein sequence ID" value="ENSPPAP00000008797.1"/>
    <property type="gene ID" value="ENSPPAG00000027642.1"/>
</dbReference>
<evidence type="ECO:0000256" key="3">
    <source>
        <dbReference type="ARBA" id="ARBA00023155"/>
    </source>
</evidence>
<keyword evidence="4 5" id="KW-0539">Nucleus</keyword>
<dbReference type="CDD" id="cd00086">
    <property type="entry name" value="homeodomain"/>
    <property type="match status" value="1"/>
</dbReference>
<sequence length="351" mass="38101">VWTPSQSEALRACFEWNTYLGIATRKQLAQAIGIPEPSVQICFQNEMSLQLRQHWQESRPWPRRRGPQEMWFQNRRARHPGQADRAPTQAGSLSNAAPGWCHPAHSWVAFAHTGAWGTGLPAPHWPCRPGALPQGAFVSQGARAVRMLQPGQAVPAEGISQPAPARQDFAYAAPAPPEGALSQPQAPWWPPHLGKSREDRNPQHDCLPHPCKVGQYGPSQAGPQGQGVLAPPTSQGSPWWGWGQGPQVAGAAWEPQAGEAPPHQPAPPEASVQQVQMQGIPAPYQALQEPGRSSALTSSLLLDELLSPEFLQQAQHFLETEAPGELEALEEAASLEAPLSEEECRALLEEI</sequence>
<dbReference type="InterPro" id="IPR001356">
    <property type="entry name" value="HD"/>
</dbReference>
<evidence type="ECO:0000256" key="7">
    <source>
        <dbReference type="SAM" id="MobiDB-lite"/>
    </source>
</evidence>
<name>A0A2R8ZYE3_PANPA</name>
<evidence type="ECO:0000313" key="9">
    <source>
        <dbReference type="Ensembl" id="ENSPPAP00000008797.1"/>
    </source>
</evidence>
<dbReference type="AlphaFoldDB" id="A0A2R8ZYE3"/>
<reference evidence="9" key="2">
    <citation type="submission" date="2025-09" db="UniProtKB">
        <authorList>
            <consortium name="Ensembl"/>
        </authorList>
    </citation>
    <scope>IDENTIFICATION</scope>
</reference>